<name>A0A8S4C4I3_9ACAR</name>
<evidence type="ECO:0000256" key="12">
    <source>
        <dbReference type="SAM" id="Phobius"/>
    </source>
</evidence>
<evidence type="ECO:0000313" key="13">
    <source>
        <dbReference type="EMBL" id="CAG7590043.1"/>
    </source>
</evidence>
<evidence type="ECO:0000256" key="11">
    <source>
        <dbReference type="RuleBase" id="RU004349"/>
    </source>
</evidence>
<dbReference type="EMBL" id="CAJVAF010000082">
    <property type="protein sequence ID" value="CAG7590043.1"/>
    <property type="molecule type" value="Genomic_DNA"/>
</dbReference>
<protein>
    <recommendedName>
        <fullName evidence="9">Protein translocase subunit SecY</fullName>
    </recommendedName>
</protein>
<keyword evidence="14" id="KW-1185">Reference proteome</keyword>
<evidence type="ECO:0000313" key="14">
    <source>
        <dbReference type="Proteomes" id="UP000837675"/>
    </source>
</evidence>
<dbReference type="SUPFAM" id="SSF103491">
    <property type="entry name" value="Preprotein translocase SecY subunit"/>
    <property type="match status" value="1"/>
</dbReference>
<evidence type="ECO:0000256" key="10">
    <source>
        <dbReference type="ARBA" id="ARBA00055151"/>
    </source>
</evidence>
<evidence type="ECO:0000256" key="9">
    <source>
        <dbReference type="ARBA" id="ARBA00039733"/>
    </source>
</evidence>
<reference evidence="13" key="1">
    <citation type="submission" date="2021-06" db="EMBL/GenBank/DDBJ databases">
        <authorList>
            <person name="Nardi T."/>
            <person name="Nardi T."/>
        </authorList>
    </citation>
    <scope>NUCLEOTIDE SEQUENCE</scope>
</reference>
<evidence type="ECO:0000256" key="7">
    <source>
        <dbReference type="ARBA" id="ARBA00023010"/>
    </source>
</evidence>
<dbReference type="PIRSF" id="PIRSF004557">
    <property type="entry name" value="SecY"/>
    <property type="match status" value="1"/>
</dbReference>
<feature type="transmembrane region" description="Helical" evidence="12">
    <location>
        <begin position="401"/>
        <end position="421"/>
    </location>
</feature>
<dbReference type="PANTHER" id="PTHR10906">
    <property type="entry name" value="SECY/SEC61-ALPHA FAMILY MEMBER"/>
    <property type="match status" value="1"/>
</dbReference>
<proteinExistence type="inferred from homology"/>
<dbReference type="GO" id="GO:0015031">
    <property type="term" value="P:protein transport"/>
    <property type="evidence" value="ECO:0007669"/>
    <property type="project" value="UniProtKB-KW"/>
</dbReference>
<feature type="transmembrane region" description="Helical" evidence="12">
    <location>
        <begin position="122"/>
        <end position="142"/>
    </location>
</feature>
<accession>A0A8S4C4I3</accession>
<dbReference type="InterPro" id="IPR002208">
    <property type="entry name" value="SecY/SEC61-alpha"/>
</dbReference>
<evidence type="ECO:0000256" key="5">
    <source>
        <dbReference type="ARBA" id="ARBA00022927"/>
    </source>
</evidence>
<evidence type="ECO:0000256" key="2">
    <source>
        <dbReference type="ARBA" id="ARBA00005751"/>
    </source>
</evidence>
<comment type="caution">
    <text evidence="13">The sequence shown here is derived from an EMBL/GenBank/DDBJ whole genome shotgun (WGS) entry which is preliminary data.</text>
</comment>
<keyword evidence="6 12" id="KW-1133">Transmembrane helix</keyword>
<keyword evidence="7" id="KW-0811">Translocation</keyword>
<feature type="transmembrane region" description="Helical" evidence="12">
    <location>
        <begin position="373"/>
        <end position="395"/>
    </location>
</feature>
<feature type="transmembrane region" description="Helical" evidence="12">
    <location>
        <begin position="191"/>
        <end position="211"/>
    </location>
</feature>
<dbReference type="InterPro" id="IPR026593">
    <property type="entry name" value="SecY"/>
</dbReference>
<dbReference type="GO" id="GO:0016020">
    <property type="term" value="C:membrane"/>
    <property type="evidence" value="ECO:0007669"/>
    <property type="project" value="UniProtKB-SubCell"/>
</dbReference>
<keyword evidence="5" id="KW-0653">Protein transport</keyword>
<comment type="similarity">
    <text evidence="2 11">Belongs to the SecY/SEC61-alpha family.</text>
</comment>
<dbReference type="InterPro" id="IPR030659">
    <property type="entry name" value="SecY_CS"/>
</dbReference>
<dbReference type="AlphaFoldDB" id="A0A8S4C4I3"/>
<organism evidence="13 14">
    <name type="scientific">Hyalomma marginatum</name>
    <dbReference type="NCBI Taxonomy" id="34627"/>
    <lineage>
        <taxon>Eukaryota</taxon>
        <taxon>Metazoa</taxon>
        <taxon>Ecdysozoa</taxon>
        <taxon>Arthropoda</taxon>
        <taxon>Chelicerata</taxon>
        <taxon>Arachnida</taxon>
        <taxon>Acari</taxon>
        <taxon>Parasitiformes</taxon>
        <taxon>Ixodida</taxon>
        <taxon>Ixodoidea</taxon>
        <taxon>Ixodidae</taxon>
        <taxon>Hyalomminae</taxon>
        <taxon>Hyalomma</taxon>
    </lineage>
</organism>
<keyword evidence="3" id="KW-0813">Transport</keyword>
<comment type="subcellular location">
    <subcellularLocation>
        <location evidence="1">Membrane</location>
        <topology evidence="1">Multi-pass membrane protein</topology>
    </subcellularLocation>
</comment>
<dbReference type="PRINTS" id="PR00303">
    <property type="entry name" value="SECYTRNLCASE"/>
</dbReference>
<comment type="function">
    <text evidence="10">The central subunit of the protein translocation channel SecYE. Consists of two halves formed by TMs 1-5 and 6-10. These two domains form a lateral gate at the front which open onto the bilayer between TMs 2 and 7, and are clamped together by SecE at the back. The channel is closed by both a pore ring composed of hydrophobic SecY resides and a short helix (helix 2A) on the extracellular side of the membrane which forms a plug.</text>
</comment>
<feature type="transmembrane region" description="Helical" evidence="12">
    <location>
        <begin position="26"/>
        <end position="44"/>
    </location>
</feature>
<feature type="transmembrane region" description="Helical" evidence="12">
    <location>
        <begin position="162"/>
        <end position="179"/>
    </location>
</feature>
<sequence>MSLVMTKRSFEVFAKKPSSDELTAKIFFIIFALFLYRLGTYIPLPGVNTLAMSQIASQQSGGILGMFNMFTGGALGRMSIFALNIMPYITASIIMQLMTVISSDISALKKDGEAGRKKINQYTKYLTVVLALSQGYGIAVGIESMNSATLEVVLNPGLNFRIIAALSLLGGTMFVVFLGDQITARNLGNGSSLIIFTGIVAGLPSALASLFEMGRTGALSTFFILAVIMMALGLIFGIIFIERAQRKITVQYPKRQVGNKVYAGDSTHLPLKLNTSGVIPPIFASSILLFPMTIVNFMSASEPGAWKQFIAMNLAHGKPLYIVLYVVMIFFFGFFYTSVVFNPDETAENLRKNGAIVLCRRPGKHTAEYLDYVLTRLTVIGSIYLSIVCIIPEILMTSYAVPFYLGGTSLLIVVNVVMDLFTRIQTYFLTSQYHHLLKKNKIGIH</sequence>
<dbReference type="InterPro" id="IPR023201">
    <property type="entry name" value="SecY_dom_sf"/>
</dbReference>
<evidence type="ECO:0000256" key="8">
    <source>
        <dbReference type="ARBA" id="ARBA00023136"/>
    </source>
</evidence>
<evidence type="ECO:0000256" key="3">
    <source>
        <dbReference type="ARBA" id="ARBA00022448"/>
    </source>
</evidence>
<dbReference type="Pfam" id="PF00344">
    <property type="entry name" value="SecY"/>
    <property type="match status" value="1"/>
</dbReference>
<gene>
    <name evidence="13" type="ORF">MHYMCMPASI_00233</name>
</gene>
<dbReference type="Proteomes" id="UP000837675">
    <property type="component" value="Unassembled WGS sequence"/>
</dbReference>
<feature type="transmembrane region" description="Helical" evidence="12">
    <location>
        <begin position="278"/>
        <end position="300"/>
    </location>
</feature>
<evidence type="ECO:0000256" key="4">
    <source>
        <dbReference type="ARBA" id="ARBA00022692"/>
    </source>
</evidence>
<keyword evidence="8 12" id="KW-0472">Membrane</keyword>
<dbReference type="PROSITE" id="PS00755">
    <property type="entry name" value="SECY_1"/>
    <property type="match status" value="1"/>
</dbReference>
<feature type="transmembrane region" description="Helical" evidence="12">
    <location>
        <begin position="320"/>
        <end position="341"/>
    </location>
</feature>
<feature type="transmembrane region" description="Helical" evidence="12">
    <location>
        <begin position="217"/>
        <end position="241"/>
    </location>
</feature>
<keyword evidence="4 12" id="KW-0812">Transmembrane</keyword>
<evidence type="ECO:0000256" key="6">
    <source>
        <dbReference type="ARBA" id="ARBA00022989"/>
    </source>
</evidence>
<dbReference type="NCBIfam" id="TIGR00967">
    <property type="entry name" value="3a0501s007"/>
    <property type="match status" value="1"/>
</dbReference>
<dbReference type="HAMAP" id="MF_01465">
    <property type="entry name" value="SecY"/>
    <property type="match status" value="1"/>
</dbReference>
<dbReference type="Gene3D" id="1.10.3370.10">
    <property type="entry name" value="SecY subunit domain"/>
    <property type="match status" value="1"/>
</dbReference>
<evidence type="ECO:0000256" key="1">
    <source>
        <dbReference type="ARBA" id="ARBA00004141"/>
    </source>
</evidence>
<dbReference type="FunFam" id="1.10.3370.10:FF:000001">
    <property type="entry name" value="Preprotein translocase subunit SecY"/>
    <property type="match status" value="1"/>
</dbReference>